<dbReference type="AlphaFoldDB" id="A0A8A0RQY4"/>
<evidence type="ECO:0000256" key="6">
    <source>
        <dbReference type="ARBA" id="ARBA00011946"/>
    </source>
</evidence>
<feature type="domain" description="ATP phosphoribosyltransferase catalytic" evidence="17">
    <location>
        <begin position="53"/>
        <end position="203"/>
    </location>
</feature>
<evidence type="ECO:0000256" key="1">
    <source>
        <dbReference type="ARBA" id="ARBA00000915"/>
    </source>
</evidence>
<dbReference type="PANTHER" id="PTHR21403">
    <property type="entry name" value="ATP PHOSPHORIBOSYLTRANSFERASE ATP-PRTASE"/>
    <property type="match status" value="1"/>
</dbReference>
<dbReference type="InterPro" id="IPR018198">
    <property type="entry name" value="ATP_PRibTrfase_CS"/>
</dbReference>
<evidence type="ECO:0000256" key="4">
    <source>
        <dbReference type="ARBA" id="ARBA00009489"/>
    </source>
</evidence>
<evidence type="ECO:0000259" key="17">
    <source>
        <dbReference type="Pfam" id="PF01634"/>
    </source>
</evidence>
<dbReference type="KEGG" id="kme:H0A61_01991"/>
<evidence type="ECO:0000256" key="15">
    <source>
        <dbReference type="ARBA" id="ARBA00024861"/>
    </source>
</evidence>
<evidence type="ECO:0000256" key="12">
    <source>
        <dbReference type="ARBA" id="ARBA00022741"/>
    </source>
</evidence>
<comment type="subunit">
    <text evidence="5 16">Heteromultimer composed of HisG and HisZ subunits.</text>
</comment>
<proteinExistence type="inferred from homology"/>
<reference evidence="18" key="1">
    <citation type="submission" date="2020-07" db="EMBL/GenBank/DDBJ databases">
        <title>Koleobacter methoxysyntrophicus gen. nov., sp. nov., a novel anaerobic bacterium isolated from deep subsurface oil field and proposal of Koleobacterales ord. nov. in the phylum Firmicutes.</title>
        <authorList>
            <person name="Sakamoto S."/>
            <person name="Tamaki H."/>
        </authorList>
    </citation>
    <scope>NUCLEOTIDE SEQUENCE</scope>
    <source>
        <strain evidence="18">NRmbB1</strain>
    </source>
</reference>
<keyword evidence="12 16" id="KW-0547">Nucleotide-binding</keyword>
<evidence type="ECO:0000256" key="7">
    <source>
        <dbReference type="ARBA" id="ARBA00020998"/>
    </source>
</evidence>
<dbReference type="CDD" id="cd13595">
    <property type="entry name" value="PBP2_HisGs"/>
    <property type="match status" value="1"/>
</dbReference>
<dbReference type="Proteomes" id="UP000662904">
    <property type="component" value="Chromosome"/>
</dbReference>
<dbReference type="FunFam" id="3.40.190.10:FF:000008">
    <property type="entry name" value="ATP phosphoribosyltransferase"/>
    <property type="match status" value="1"/>
</dbReference>
<comment type="similarity">
    <text evidence="4 16">Belongs to the ATP phosphoribosyltransferase family. Short subfamily.</text>
</comment>
<keyword evidence="8 16" id="KW-0963">Cytoplasm</keyword>
<evidence type="ECO:0000256" key="16">
    <source>
        <dbReference type="HAMAP-Rule" id="MF_01018"/>
    </source>
</evidence>
<keyword evidence="14 16" id="KW-0368">Histidine biosynthesis</keyword>
<evidence type="ECO:0000256" key="8">
    <source>
        <dbReference type="ARBA" id="ARBA00022490"/>
    </source>
</evidence>
<dbReference type="PANTHER" id="PTHR21403:SF8">
    <property type="entry name" value="ATP PHOSPHORIBOSYLTRANSFERASE"/>
    <property type="match status" value="1"/>
</dbReference>
<dbReference type="GO" id="GO:0003879">
    <property type="term" value="F:ATP phosphoribosyltransferase activity"/>
    <property type="evidence" value="ECO:0007669"/>
    <property type="project" value="UniProtKB-UniRule"/>
</dbReference>
<evidence type="ECO:0000313" key="18">
    <source>
        <dbReference type="EMBL" id="QSQ09616.1"/>
    </source>
</evidence>
<dbReference type="EC" id="2.4.2.17" evidence="6 16"/>
<dbReference type="InterPro" id="IPR001348">
    <property type="entry name" value="ATP_PRibTrfase_HisG"/>
</dbReference>
<dbReference type="GO" id="GO:0005524">
    <property type="term" value="F:ATP binding"/>
    <property type="evidence" value="ECO:0007669"/>
    <property type="project" value="UniProtKB-KW"/>
</dbReference>
<sequence>MELLTIALPKGRILEESLDLLREAGIDCDNINEDSRKLIFVSDKSNIKFILAKPFDIPTYVEYGVADLGIVGKDILLEEPRDVYELLDLKLGYCRIVVAGPKGKKEYPAHLRVATKFPRITEKYFIEKGRQVEVIKLNGSVELAPIIGLADKIVDIVSTGTTLKENNLVELEQIAEITARLIGNKVSFRLKASRIDELIKGINNIIERGEKDA</sequence>
<evidence type="ECO:0000256" key="5">
    <source>
        <dbReference type="ARBA" id="ARBA00011496"/>
    </source>
</evidence>
<comment type="function">
    <text evidence="15 16">Catalyzes the condensation of ATP and 5-phosphoribose 1-diphosphate to form N'-(5'-phosphoribosyl)-ATP (PR-ATP). Has a crucial role in the pathway because the rate of histidine biosynthesis seems to be controlled primarily by regulation of HisG enzymatic activity.</text>
</comment>
<evidence type="ECO:0000256" key="10">
    <source>
        <dbReference type="ARBA" id="ARBA00022676"/>
    </source>
</evidence>
<evidence type="ECO:0000313" key="19">
    <source>
        <dbReference type="Proteomes" id="UP000662904"/>
    </source>
</evidence>
<dbReference type="GO" id="GO:0000105">
    <property type="term" value="P:L-histidine biosynthetic process"/>
    <property type="evidence" value="ECO:0007669"/>
    <property type="project" value="UniProtKB-UniRule"/>
</dbReference>
<name>A0A8A0RQY4_9FIRM</name>
<dbReference type="SUPFAM" id="SSF53850">
    <property type="entry name" value="Periplasmic binding protein-like II"/>
    <property type="match status" value="1"/>
</dbReference>
<keyword evidence="11 16" id="KW-0808">Transferase</keyword>
<comment type="subcellular location">
    <subcellularLocation>
        <location evidence="2 16">Cytoplasm</location>
    </subcellularLocation>
</comment>
<dbReference type="UniPathway" id="UPA00031">
    <property type="reaction ID" value="UER00006"/>
</dbReference>
<dbReference type="FunFam" id="3.40.190.10:FF:000011">
    <property type="entry name" value="ATP phosphoribosyltransferase"/>
    <property type="match status" value="1"/>
</dbReference>
<keyword evidence="13 16" id="KW-0067">ATP-binding</keyword>
<dbReference type="Gene3D" id="3.40.190.10">
    <property type="entry name" value="Periplasmic binding protein-like II"/>
    <property type="match status" value="2"/>
</dbReference>
<evidence type="ECO:0000256" key="13">
    <source>
        <dbReference type="ARBA" id="ARBA00022840"/>
    </source>
</evidence>
<protein>
    <recommendedName>
        <fullName evidence="7 16">ATP phosphoribosyltransferase</fullName>
        <shortName evidence="16">ATP-PRT</shortName>
        <shortName evidence="16">ATP-PRTase</shortName>
        <ecNumber evidence="6 16">2.4.2.17</ecNumber>
    </recommendedName>
</protein>
<evidence type="ECO:0000256" key="2">
    <source>
        <dbReference type="ARBA" id="ARBA00004496"/>
    </source>
</evidence>
<keyword evidence="9 16" id="KW-0028">Amino-acid biosynthesis</keyword>
<comment type="pathway">
    <text evidence="3 16">Amino-acid biosynthesis; L-histidine biosynthesis; L-histidine from 5-phospho-alpha-D-ribose 1-diphosphate: step 1/9.</text>
</comment>
<gene>
    <name evidence="16 18" type="primary">hisG</name>
    <name evidence="18" type="ORF">H0A61_01991</name>
</gene>
<keyword evidence="10 16" id="KW-0328">Glycosyltransferase</keyword>
<evidence type="ECO:0000256" key="3">
    <source>
        <dbReference type="ARBA" id="ARBA00004667"/>
    </source>
</evidence>
<comment type="catalytic activity">
    <reaction evidence="1 16">
        <text>1-(5-phospho-beta-D-ribosyl)-ATP + diphosphate = 5-phospho-alpha-D-ribose 1-diphosphate + ATP</text>
        <dbReference type="Rhea" id="RHEA:18473"/>
        <dbReference type="ChEBI" id="CHEBI:30616"/>
        <dbReference type="ChEBI" id="CHEBI:33019"/>
        <dbReference type="ChEBI" id="CHEBI:58017"/>
        <dbReference type="ChEBI" id="CHEBI:73183"/>
        <dbReference type="EC" id="2.4.2.17"/>
    </reaction>
</comment>
<keyword evidence="19" id="KW-1185">Reference proteome</keyword>
<organism evidence="18 19">
    <name type="scientific">Koleobacter methoxysyntrophicus</name>
    <dbReference type="NCBI Taxonomy" id="2751313"/>
    <lineage>
        <taxon>Bacteria</taxon>
        <taxon>Bacillati</taxon>
        <taxon>Bacillota</taxon>
        <taxon>Clostridia</taxon>
        <taxon>Koleobacterales</taxon>
        <taxon>Koleobacteraceae</taxon>
        <taxon>Koleobacter</taxon>
    </lineage>
</organism>
<dbReference type="HAMAP" id="MF_01018">
    <property type="entry name" value="HisG_Short"/>
    <property type="match status" value="1"/>
</dbReference>
<dbReference type="NCBIfam" id="TIGR00070">
    <property type="entry name" value="hisG"/>
    <property type="match status" value="1"/>
</dbReference>
<dbReference type="PROSITE" id="PS01316">
    <property type="entry name" value="ATP_P_PHORIBOSYLTR"/>
    <property type="match status" value="1"/>
</dbReference>
<dbReference type="Pfam" id="PF01634">
    <property type="entry name" value="HisG"/>
    <property type="match status" value="1"/>
</dbReference>
<dbReference type="GO" id="GO:0005737">
    <property type="term" value="C:cytoplasm"/>
    <property type="evidence" value="ECO:0007669"/>
    <property type="project" value="UniProtKB-SubCell"/>
</dbReference>
<accession>A0A8A0RQY4</accession>
<evidence type="ECO:0000256" key="14">
    <source>
        <dbReference type="ARBA" id="ARBA00023102"/>
    </source>
</evidence>
<dbReference type="InterPro" id="IPR013820">
    <property type="entry name" value="ATP_PRibTrfase_cat"/>
</dbReference>
<comment type="domain">
    <text evidence="16">Lacks the C-terminal regulatory region which is replaced by HisZ.</text>
</comment>
<evidence type="ECO:0000256" key="9">
    <source>
        <dbReference type="ARBA" id="ARBA00022605"/>
    </source>
</evidence>
<evidence type="ECO:0000256" key="11">
    <source>
        <dbReference type="ARBA" id="ARBA00022679"/>
    </source>
</evidence>
<dbReference type="InterPro" id="IPR024893">
    <property type="entry name" value="ATP_PRibTrfase_HisG_short"/>
</dbReference>
<dbReference type="EMBL" id="CP059066">
    <property type="protein sequence ID" value="QSQ09616.1"/>
    <property type="molecule type" value="Genomic_DNA"/>
</dbReference>